<feature type="domain" description="HTH marR-type" evidence="1">
    <location>
        <begin position="4"/>
        <end position="138"/>
    </location>
</feature>
<sequence length="149" mass="16551">MTDPHAVLNNLVRLETELWNELDARLRTTHGLPMAMYEPIRLIAGASLVRVHDIAEGLGLTAGGASKLVDRLVEAGYVERSTNPHDRRSSVLEPTDLAREGLRVARRTVSEALESLVTKPLTSAELETLSLLLDRLRTHLRNTQSLVNR</sequence>
<accession>A0A4R4ZRP7</accession>
<dbReference type="PROSITE" id="PS50995">
    <property type="entry name" value="HTH_MARR_2"/>
    <property type="match status" value="1"/>
</dbReference>
<dbReference type="OrthoDB" id="162531at2"/>
<name>A0A4R4ZRP7_9ACTN</name>
<evidence type="ECO:0000259" key="1">
    <source>
        <dbReference type="PROSITE" id="PS50995"/>
    </source>
</evidence>
<dbReference type="PANTHER" id="PTHR33164:SF94">
    <property type="entry name" value="TRANSCRIPTIONAL REGULATORY PROTEIN-RELATED"/>
    <property type="match status" value="1"/>
</dbReference>
<dbReference type="SMART" id="SM00347">
    <property type="entry name" value="HTH_MARR"/>
    <property type="match status" value="1"/>
</dbReference>
<reference evidence="2 3" key="1">
    <citation type="submission" date="2019-03" db="EMBL/GenBank/DDBJ databases">
        <title>Draft genome sequences of novel Actinobacteria.</title>
        <authorList>
            <person name="Sahin N."/>
            <person name="Ay H."/>
            <person name="Saygin H."/>
        </authorList>
    </citation>
    <scope>NUCLEOTIDE SEQUENCE [LARGE SCALE GENOMIC DNA]</scope>
    <source>
        <strain evidence="2 3">JCM 13523</strain>
    </source>
</reference>
<proteinExistence type="predicted"/>
<dbReference type="InterPro" id="IPR036390">
    <property type="entry name" value="WH_DNA-bd_sf"/>
</dbReference>
<keyword evidence="3" id="KW-1185">Reference proteome</keyword>
<dbReference type="SUPFAM" id="SSF46785">
    <property type="entry name" value="Winged helix' DNA-binding domain"/>
    <property type="match status" value="1"/>
</dbReference>
<dbReference type="EMBL" id="SMKX01000012">
    <property type="protein sequence ID" value="TDD61663.1"/>
    <property type="molecule type" value="Genomic_DNA"/>
</dbReference>
<organism evidence="2 3">
    <name type="scientific">Kribbella antibiotica</name>
    <dbReference type="NCBI Taxonomy" id="190195"/>
    <lineage>
        <taxon>Bacteria</taxon>
        <taxon>Bacillati</taxon>
        <taxon>Actinomycetota</taxon>
        <taxon>Actinomycetes</taxon>
        <taxon>Propionibacteriales</taxon>
        <taxon>Kribbellaceae</taxon>
        <taxon>Kribbella</taxon>
    </lineage>
</organism>
<dbReference type="RefSeq" id="WP_132166237.1">
    <property type="nucleotide sequence ID" value="NZ_SMKX01000012.1"/>
</dbReference>
<dbReference type="Pfam" id="PF12802">
    <property type="entry name" value="MarR_2"/>
    <property type="match status" value="1"/>
</dbReference>
<dbReference type="PRINTS" id="PR00598">
    <property type="entry name" value="HTHMARR"/>
</dbReference>
<dbReference type="Gene3D" id="1.10.10.10">
    <property type="entry name" value="Winged helix-like DNA-binding domain superfamily/Winged helix DNA-binding domain"/>
    <property type="match status" value="1"/>
</dbReference>
<dbReference type="Proteomes" id="UP000295124">
    <property type="component" value="Unassembled WGS sequence"/>
</dbReference>
<dbReference type="InterPro" id="IPR000835">
    <property type="entry name" value="HTH_MarR-typ"/>
</dbReference>
<dbReference type="GO" id="GO:0003700">
    <property type="term" value="F:DNA-binding transcription factor activity"/>
    <property type="evidence" value="ECO:0007669"/>
    <property type="project" value="InterPro"/>
</dbReference>
<dbReference type="InterPro" id="IPR039422">
    <property type="entry name" value="MarR/SlyA-like"/>
</dbReference>
<dbReference type="PANTHER" id="PTHR33164">
    <property type="entry name" value="TRANSCRIPTIONAL REGULATOR, MARR FAMILY"/>
    <property type="match status" value="1"/>
</dbReference>
<protein>
    <submittedName>
        <fullName evidence="2">MarR family transcriptional regulator</fullName>
    </submittedName>
</protein>
<comment type="caution">
    <text evidence="2">The sequence shown here is derived from an EMBL/GenBank/DDBJ whole genome shotgun (WGS) entry which is preliminary data.</text>
</comment>
<dbReference type="AlphaFoldDB" id="A0A4R4ZRP7"/>
<gene>
    <name evidence="2" type="ORF">E1263_06410</name>
</gene>
<evidence type="ECO:0000313" key="3">
    <source>
        <dbReference type="Proteomes" id="UP000295124"/>
    </source>
</evidence>
<dbReference type="InterPro" id="IPR036388">
    <property type="entry name" value="WH-like_DNA-bd_sf"/>
</dbReference>
<evidence type="ECO:0000313" key="2">
    <source>
        <dbReference type="EMBL" id="TDD61663.1"/>
    </source>
</evidence>
<dbReference type="GO" id="GO:0006950">
    <property type="term" value="P:response to stress"/>
    <property type="evidence" value="ECO:0007669"/>
    <property type="project" value="TreeGrafter"/>
</dbReference>